<evidence type="ECO:0000313" key="5">
    <source>
        <dbReference type="Proteomes" id="UP001267878"/>
    </source>
</evidence>
<dbReference type="PANTHER" id="PTHR30204:SF92">
    <property type="entry name" value="HTH-TYPE TRANSCRIPTIONAL REGULATOR ZNTR"/>
    <property type="match status" value="1"/>
</dbReference>
<keyword evidence="2" id="KW-0175">Coiled coil</keyword>
<organism evidence="4 5">
    <name type="scientific">Agrilutibacter niabensis</name>
    <dbReference type="NCBI Taxonomy" id="380628"/>
    <lineage>
        <taxon>Bacteria</taxon>
        <taxon>Pseudomonadati</taxon>
        <taxon>Pseudomonadota</taxon>
        <taxon>Gammaproteobacteria</taxon>
        <taxon>Lysobacterales</taxon>
        <taxon>Lysobacteraceae</taxon>
        <taxon>Agrilutibacter</taxon>
    </lineage>
</organism>
<dbReference type="Pfam" id="PF13411">
    <property type="entry name" value="MerR_1"/>
    <property type="match status" value="1"/>
</dbReference>
<evidence type="ECO:0000256" key="1">
    <source>
        <dbReference type="ARBA" id="ARBA00023125"/>
    </source>
</evidence>
<dbReference type="Proteomes" id="UP001267878">
    <property type="component" value="Unassembled WGS sequence"/>
</dbReference>
<protein>
    <submittedName>
        <fullName evidence="4">Cu(I)-responsive transcriptional regulator</fullName>
    </submittedName>
</protein>
<keyword evidence="5" id="KW-1185">Reference proteome</keyword>
<feature type="domain" description="HTH merR-type" evidence="3">
    <location>
        <begin position="1"/>
        <end position="69"/>
    </location>
</feature>
<dbReference type="RefSeq" id="WP_310053121.1">
    <property type="nucleotide sequence ID" value="NZ_JAVDVW010000001.1"/>
</dbReference>
<sequence>MKIGELAQRSGVGIDTVRYYEREGLLPRAQRLASGYRVYDNHDVRRLRFVRRAKALGFTLPEIRELLALSNHRDDDMASMKAAAVEKLDDVKAKLAELNRIREGLETLVASCPGHGALEQCPILNALAEDDQ</sequence>
<evidence type="ECO:0000256" key="2">
    <source>
        <dbReference type="SAM" id="Coils"/>
    </source>
</evidence>
<dbReference type="PROSITE" id="PS50937">
    <property type="entry name" value="HTH_MERR_2"/>
    <property type="match status" value="1"/>
</dbReference>
<gene>
    <name evidence="4" type="ORF">J2X04_001333</name>
</gene>
<dbReference type="InterPro" id="IPR047057">
    <property type="entry name" value="MerR_fam"/>
</dbReference>
<evidence type="ECO:0000313" key="4">
    <source>
        <dbReference type="EMBL" id="MDR7098986.1"/>
    </source>
</evidence>
<dbReference type="Gene3D" id="1.10.1660.10">
    <property type="match status" value="1"/>
</dbReference>
<evidence type="ECO:0000259" key="3">
    <source>
        <dbReference type="PROSITE" id="PS50937"/>
    </source>
</evidence>
<feature type="coiled-coil region" evidence="2">
    <location>
        <begin position="81"/>
        <end position="108"/>
    </location>
</feature>
<name>A0ABU1VNC2_9GAMM</name>
<comment type="caution">
    <text evidence="4">The sequence shown here is derived from an EMBL/GenBank/DDBJ whole genome shotgun (WGS) entry which is preliminary data.</text>
</comment>
<dbReference type="SUPFAM" id="SSF46955">
    <property type="entry name" value="Putative DNA-binding domain"/>
    <property type="match status" value="1"/>
</dbReference>
<dbReference type="InterPro" id="IPR009061">
    <property type="entry name" value="DNA-bd_dom_put_sf"/>
</dbReference>
<accession>A0ABU1VNC2</accession>
<dbReference type="CDD" id="cd04770">
    <property type="entry name" value="HTH_HMRTR"/>
    <property type="match status" value="1"/>
</dbReference>
<dbReference type="PANTHER" id="PTHR30204">
    <property type="entry name" value="REDOX-CYCLING DRUG-SENSING TRANSCRIPTIONAL ACTIVATOR SOXR"/>
    <property type="match status" value="1"/>
</dbReference>
<dbReference type="PRINTS" id="PR00040">
    <property type="entry name" value="HTHMERR"/>
</dbReference>
<reference evidence="4 5" key="1">
    <citation type="submission" date="2023-07" db="EMBL/GenBank/DDBJ databases">
        <title>Sorghum-associated microbial communities from plants grown in Nebraska, USA.</title>
        <authorList>
            <person name="Schachtman D."/>
        </authorList>
    </citation>
    <scope>NUCLEOTIDE SEQUENCE [LARGE SCALE GENOMIC DNA]</scope>
    <source>
        <strain evidence="4 5">BE187</strain>
    </source>
</reference>
<dbReference type="EMBL" id="JAVDVW010000001">
    <property type="protein sequence ID" value="MDR7098986.1"/>
    <property type="molecule type" value="Genomic_DNA"/>
</dbReference>
<dbReference type="InterPro" id="IPR000551">
    <property type="entry name" value="MerR-type_HTH_dom"/>
</dbReference>
<keyword evidence="1" id="KW-0238">DNA-binding</keyword>
<dbReference type="SMART" id="SM00422">
    <property type="entry name" value="HTH_MERR"/>
    <property type="match status" value="1"/>
</dbReference>
<proteinExistence type="predicted"/>